<dbReference type="GO" id="GO:0034257">
    <property type="term" value="F:nicotinamide riboside transmembrane transporter activity"/>
    <property type="evidence" value="ECO:0007669"/>
    <property type="project" value="InterPro"/>
</dbReference>
<feature type="transmembrane region" description="Helical" evidence="10">
    <location>
        <begin position="93"/>
        <end position="110"/>
    </location>
</feature>
<feature type="transmembrane region" description="Helical" evidence="10">
    <location>
        <begin position="144"/>
        <end position="161"/>
    </location>
</feature>
<comment type="similarity">
    <text evidence="3">Belongs to the nicotinamide ribonucleoside (NR) uptake permease (TC 4.B.1) family.</text>
</comment>
<dbReference type="InterPro" id="IPR006419">
    <property type="entry name" value="NMN_transpt_PnuC"/>
</dbReference>
<evidence type="ECO:0000313" key="12">
    <source>
        <dbReference type="Proteomes" id="UP000617634"/>
    </source>
</evidence>
<evidence type="ECO:0000256" key="5">
    <source>
        <dbReference type="ARBA" id="ARBA00022448"/>
    </source>
</evidence>
<evidence type="ECO:0000256" key="6">
    <source>
        <dbReference type="ARBA" id="ARBA00022475"/>
    </source>
</evidence>
<proteinExistence type="inferred from homology"/>
<comment type="function">
    <text evidence="1">Required for nicotinamide riboside transport across the inner membrane.</text>
</comment>
<dbReference type="Pfam" id="PF04973">
    <property type="entry name" value="NMN_transporter"/>
    <property type="match status" value="1"/>
</dbReference>
<keyword evidence="9 10" id="KW-0472">Membrane</keyword>
<evidence type="ECO:0000256" key="1">
    <source>
        <dbReference type="ARBA" id="ARBA00002672"/>
    </source>
</evidence>
<keyword evidence="5" id="KW-0813">Transport</keyword>
<sequence length="200" mass="22145">MTAAEWTAAGLGLVNIALLVRRSVWNYPFGMTMVTLYAFVFWHQRLYAEAGLQGFFFLAQGWGWWLWLRALHRQGEASGQGVPVRWLDPMSRLVWLVATLALALNLGLVLNRFTDAAMPFADAAIAGASVTAQVLLAFRRVENWIVWIAVDVAAIALYLNRGLYPTSGLYLLLLVMSVFGLIEWVRVARADAASKAGNTA</sequence>
<dbReference type="Proteomes" id="UP000617634">
    <property type="component" value="Unassembled WGS sequence"/>
</dbReference>
<name>A0A931MKF3_9SPHN</name>
<evidence type="ECO:0000256" key="3">
    <source>
        <dbReference type="ARBA" id="ARBA00006669"/>
    </source>
</evidence>
<protein>
    <recommendedName>
        <fullName evidence="4">Nicotinamide riboside transporter PnuC</fullName>
    </recommendedName>
</protein>
<evidence type="ECO:0000256" key="7">
    <source>
        <dbReference type="ARBA" id="ARBA00022692"/>
    </source>
</evidence>
<dbReference type="PANTHER" id="PTHR36122">
    <property type="entry name" value="NICOTINAMIDE RIBOSIDE TRANSPORTER PNUC"/>
    <property type="match status" value="1"/>
</dbReference>
<feature type="transmembrane region" description="Helical" evidence="10">
    <location>
        <begin position="116"/>
        <end position="137"/>
    </location>
</feature>
<gene>
    <name evidence="11" type="ORF">I5E68_05555</name>
</gene>
<evidence type="ECO:0000256" key="2">
    <source>
        <dbReference type="ARBA" id="ARBA00004651"/>
    </source>
</evidence>
<accession>A0A931MKF3</accession>
<dbReference type="EMBL" id="JADZGI010000001">
    <property type="protein sequence ID" value="MBH0112420.1"/>
    <property type="molecule type" value="Genomic_DNA"/>
</dbReference>
<keyword evidence="12" id="KW-1185">Reference proteome</keyword>
<organism evidence="11 12">
    <name type="scientific">Novosphingobium aureum</name>
    <dbReference type="NCBI Taxonomy" id="2792964"/>
    <lineage>
        <taxon>Bacteria</taxon>
        <taxon>Pseudomonadati</taxon>
        <taxon>Pseudomonadota</taxon>
        <taxon>Alphaproteobacteria</taxon>
        <taxon>Sphingomonadales</taxon>
        <taxon>Sphingomonadaceae</taxon>
        <taxon>Novosphingobium</taxon>
    </lineage>
</organism>
<dbReference type="PANTHER" id="PTHR36122:SF2">
    <property type="entry name" value="NICOTINAMIDE RIBOSIDE TRANSPORTER PNUC"/>
    <property type="match status" value="1"/>
</dbReference>
<reference evidence="11" key="1">
    <citation type="submission" date="2020-11" db="EMBL/GenBank/DDBJ databases">
        <title>Novosphingobium aureum sp. nov., a marine bacterium isolated from sediment of a salt flat.</title>
        <authorList>
            <person name="Yoo Y."/>
            <person name="Kim J.-J."/>
        </authorList>
    </citation>
    <scope>NUCLEOTIDE SEQUENCE</scope>
    <source>
        <strain evidence="11">YJ-S2-02</strain>
    </source>
</reference>
<evidence type="ECO:0000256" key="9">
    <source>
        <dbReference type="ARBA" id="ARBA00023136"/>
    </source>
</evidence>
<evidence type="ECO:0000256" key="4">
    <source>
        <dbReference type="ARBA" id="ARBA00017522"/>
    </source>
</evidence>
<feature type="transmembrane region" description="Helical" evidence="10">
    <location>
        <begin position="24"/>
        <end position="42"/>
    </location>
</feature>
<comment type="caution">
    <text evidence="11">The sequence shown here is derived from an EMBL/GenBank/DDBJ whole genome shotgun (WGS) entry which is preliminary data.</text>
</comment>
<evidence type="ECO:0000256" key="10">
    <source>
        <dbReference type="SAM" id="Phobius"/>
    </source>
</evidence>
<comment type="subcellular location">
    <subcellularLocation>
        <location evidence="2">Cell membrane</location>
        <topology evidence="2">Multi-pass membrane protein</topology>
    </subcellularLocation>
</comment>
<feature type="transmembrane region" description="Helical" evidence="10">
    <location>
        <begin position="167"/>
        <end position="185"/>
    </location>
</feature>
<feature type="transmembrane region" description="Helical" evidence="10">
    <location>
        <begin position="54"/>
        <end position="72"/>
    </location>
</feature>
<keyword evidence="8 10" id="KW-1133">Transmembrane helix</keyword>
<evidence type="ECO:0000313" key="11">
    <source>
        <dbReference type="EMBL" id="MBH0112420.1"/>
    </source>
</evidence>
<dbReference type="NCBIfam" id="TIGR01528">
    <property type="entry name" value="NMN_trans_PnuC"/>
    <property type="match status" value="1"/>
</dbReference>
<dbReference type="AlphaFoldDB" id="A0A931MKF3"/>
<keyword evidence="7 10" id="KW-0812">Transmembrane</keyword>
<keyword evidence="6" id="KW-1003">Cell membrane</keyword>
<dbReference type="GO" id="GO:0005886">
    <property type="term" value="C:plasma membrane"/>
    <property type="evidence" value="ECO:0007669"/>
    <property type="project" value="UniProtKB-SubCell"/>
</dbReference>
<evidence type="ECO:0000256" key="8">
    <source>
        <dbReference type="ARBA" id="ARBA00022989"/>
    </source>
</evidence>